<dbReference type="AlphaFoldDB" id="A0A2T0VGZ7"/>
<dbReference type="PANTHER" id="PTHR35007:SF4">
    <property type="entry name" value="CONSERVED TRANSMEMBRANE PROTEIN-RELATED"/>
    <property type="match status" value="1"/>
</dbReference>
<keyword evidence="9" id="KW-1185">Reference proteome</keyword>
<keyword evidence="5 6" id="KW-0472">Membrane</keyword>
<dbReference type="PANTHER" id="PTHR35007">
    <property type="entry name" value="INTEGRAL MEMBRANE PROTEIN-RELATED"/>
    <property type="match status" value="1"/>
</dbReference>
<dbReference type="Pfam" id="PF00482">
    <property type="entry name" value="T2SSF"/>
    <property type="match status" value="1"/>
</dbReference>
<proteinExistence type="predicted"/>
<dbReference type="Gene3D" id="1.20.81.30">
    <property type="entry name" value="Type II secretion system (T2SS), domain F"/>
    <property type="match status" value="1"/>
</dbReference>
<keyword evidence="3 6" id="KW-0812">Transmembrane</keyword>
<evidence type="ECO:0000256" key="1">
    <source>
        <dbReference type="ARBA" id="ARBA00004651"/>
    </source>
</evidence>
<dbReference type="OrthoDB" id="5185234at2"/>
<comment type="caution">
    <text evidence="8">The sequence shown here is derived from an EMBL/GenBank/DDBJ whole genome shotgun (WGS) entry which is preliminary data.</text>
</comment>
<name>A0A2T0VGZ7_9MICO</name>
<evidence type="ECO:0000256" key="2">
    <source>
        <dbReference type="ARBA" id="ARBA00022475"/>
    </source>
</evidence>
<protein>
    <submittedName>
        <fullName evidence="8">Tight adherence protein C</fullName>
    </submittedName>
</protein>
<gene>
    <name evidence="8" type="ORF">B0I08_102171</name>
</gene>
<evidence type="ECO:0000259" key="7">
    <source>
        <dbReference type="Pfam" id="PF00482"/>
    </source>
</evidence>
<feature type="transmembrane region" description="Helical" evidence="6">
    <location>
        <begin position="110"/>
        <end position="129"/>
    </location>
</feature>
<feature type="domain" description="Type II secretion system protein GspF" evidence="7">
    <location>
        <begin position="177"/>
        <end position="301"/>
    </location>
</feature>
<dbReference type="Proteomes" id="UP000237983">
    <property type="component" value="Unassembled WGS sequence"/>
</dbReference>
<feature type="transmembrane region" description="Helical" evidence="6">
    <location>
        <begin position="135"/>
        <end position="152"/>
    </location>
</feature>
<dbReference type="InterPro" id="IPR042094">
    <property type="entry name" value="T2SS_GspF_sf"/>
</dbReference>
<evidence type="ECO:0000256" key="4">
    <source>
        <dbReference type="ARBA" id="ARBA00022989"/>
    </source>
</evidence>
<sequence length="312" mass="33198">MSSLTFFAVLCGLALGVGLWFLVSMVPRLSRPTLALRVAPYVVDLSSDARDILDRRPVNPLPVFGMLLGPMLGRTRRLLDLVVGGVDVTERRLRQAALPLTVEAFRARQLVWAAIAGCLGVLAAAAVQWARPIPAAAHVALVLLAAAGGFLGRDAVLQRQASARGQRMAAELPTVLEFLTLSLSAGEGILDALRRVSRISRGELASELATVTTAVASGLPLAETLTALARTLEIPALTRATEQLVGALERGTPLSDVLRAQAQDSRVESRRNLLESAGKKEVAMLVPLVFLILPLTILFAVFPAIFVLQVGL</sequence>
<dbReference type="InterPro" id="IPR018076">
    <property type="entry name" value="T2SS_GspF_dom"/>
</dbReference>
<keyword evidence="4 6" id="KW-1133">Transmembrane helix</keyword>
<feature type="transmembrane region" description="Helical" evidence="6">
    <location>
        <begin position="6"/>
        <end position="27"/>
    </location>
</feature>
<evidence type="ECO:0000313" key="9">
    <source>
        <dbReference type="Proteomes" id="UP000237983"/>
    </source>
</evidence>
<organism evidence="8 9">
    <name type="scientific">Glaciihabitans tibetensis</name>
    <dbReference type="NCBI Taxonomy" id="1266600"/>
    <lineage>
        <taxon>Bacteria</taxon>
        <taxon>Bacillati</taxon>
        <taxon>Actinomycetota</taxon>
        <taxon>Actinomycetes</taxon>
        <taxon>Micrococcales</taxon>
        <taxon>Microbacteriaceae</taxon>
        <taxon>Glaciihabitans</taxon>
    </lineage>
</organism>
<keyword evidence="2" id="KW-1003">Cell membrane</keyword>
<dbReference type="RefSeq" id="WP_106210331.1">
    <property type="nucleotide sequence ID" value="NZ_PVTL01000002.1"/>
</dbReference>
<evidence type="ECO:0000313" key="8">
    <source>
        <dbReference type="EMBL" id="PRY69496.1"/>
    </source>
</evidence>
<evidence type="ECO:0000256" key="5">
    <source>
        <dbReference type="ARBA" id="ARBA00023136"/>
    </source>
</evidence>
<feature type="transmembrane region" description="Helical" evidence="6">
    <location>
        <begin position="282"/>
        <end position="308"/>
    </location>
</feature>
<reference evidence="8 9" key="1">
    <citation type="submission" date="2018-03" db="EMBL/GenBank/DDBJ databases">
        <title>Genomic Encyclopedia of Type Strains, Phase III (KMG-III): the genomes of soil and plant-associated and newly described type strains.</title>
        <authorList>
            <person name="Whitman W."/>
        </authorList>
    </citation>
    <scope>NUCLEOTIDE SEQUENCE [LARGE SCALE GENOMIC DNA]</scope>
    <source>
        <strain evidence="8 9">CGMCC 1.12484</strain>
    </source>
</reference>
<comment type="subcellular location">
    <subcellularLocation>
        <location evidence="1">Cell membrane</location>
        <topology evidence="1">Multi-pass membrane protein</topology>
    </subcellularLocation>
</comment>
<dbReference type="GO" id="GO:0005886">
    <property type="term" value="C:plasma membrane"/>
    <property type="evidence" value="ECO:0007669"/>
    <property type="project" value="UniProtKB-SubCell"/>
</dbReference>
<evidence type="ECO:0000256" key="3">
    <source>
        <dbReference type="ARBA" id="ARBA00022692"/>
    </source>
</evidence>
<evidence type="ECO:0000256" key="6">
    <source>
        <dbReference type="SAM" id="Phobius"/>
    </source>
</evidence>
<dbReference type="EMBL" id="PVTL01000002">
    <property type="protein sequence ID" value="PRY69496.1"/>
    <property type="molecule type" value="Genomic_DNA"/>
</dbReference>
<accession>A0A2T0VGZ7</accession>